<name>A0ABN8X2A6_9GAMM</name>
<evidence type="ECO:0000313" key="1">
    <source>
        <dbReference type="EMBL" id="CAI8740347.1"/>
    </source>
</evidence>
<keyword evidence="2" id="KW-1185">Reference proteome</keyword>
<dbReference type="EMBL" id="OX458333">
    <property type="protein sequence ID" value="CAI8740347.1"/>
    <property type="molecule type" value="Genomic_DNA"/>
</dbReference>
<protein>
    <submittedName>
        <fullName evidence="1">Uncharacterized protein</fullName>
    </submittedName>
</protein>
<gene>
    <name evidence="1" type="ORF">MSZNOR_0452</name>
</gene>
<dbReference type="Proteomes" id="UP001162030">
    <property type="component" value="Chromosome"/>
</dbReference>
<evidence type="ECO:0000313" key="2">
    <source>
        <dbReference type="Proteomes" id="UP001162030"/>
    </source>
</evidence>
<proteinExistence type="predicted"/>
<organism evidence="1 2">
    <name type="scientific">Methylocaldum szegediense</name>
    <dbReference type="NCBI Taxonomy" id="73780"/>
    <lineage>
        <taxon>Bacteria</taxon>
        <taxon>Pseudomonadati</taxon>
        <taxon>Pseudomonadota</taxon>
        <taxon>Gammaproteobacteria</taxon>
        <taxon>Methylococcales</taxon>
        <taxon>Methylococcaceae</taxon>
        <taxon>Methylocaldum</taxon>
    </lineage>
</organism>
<sequence length="118" mass="12662">MFIRPTWRIEPCRARRAAARSARAQSFGPSRSAFGLPSPEQLGSMAVRPVSAEAIGNGAADVALQAFRGFHCVFGLNGTYLAVTVPSSHVMVLPRAFLDLSDGFGITAGRTTPRRWDA</sequence>
<reference evidence="1 2" key="1">
    <citation type="submission" date="2023-03" db="EMBL/GenBank/DDBJ databases">
        <authorList>
            <person name="Pearce D."/>
        </authorList>
    </citation>
    <scope>NUCLEOTIDE SEQUENCE [LARGE SCALE GENOMIC DNA]</scope>
    <source>
        <strain evidence="1">Msz</strain>
    </source>
</reference>
<accession>A0ABN8X2A6</accession>